<sequence length="117" mass="11983">MKVLSLADVPREPATLPGCLTATVGFLAGATGAQDLSVDLMSIAAGGFVPSHPGRRDQTCTVVSGSGWASGADGVWIPIGPGDTLVWPVGEDRGWRSDVGLTMLSIRAHGLLSQPES</sequence>
<dbReference type="InterPro" id="IPR014710">
    <property type="entry name" value="RmlC-like_jellyroll"/>
</dbReference>
<dbReference type="InterPro" id="IPR011051">
    <property type="entry name" value="RmlC_Cupin_sf"/>
</dbReference>
<keyword evidence="2" id="KW-1185">Reference proteome</keyword>
<dbReference type="Gene3D" id="2.60.120.10">
    <property type="entry name" value="Jelly Rolls"/>
    <property type="match status" value="1"/>
</dbReference>
<evidence type="ECO:0000313" key="2">
    <source>
        <dbReference type="Proteomes" id="UP000636960"/>
    </source>
</evidence>
<evidence type="ECO:0000313" key="1">
    <source>
        <dbReference type="EMBL" id="GIE95225.1"/>
    </source>
</evidence>
<dbReference type="SUPFAM" id="SSF51182">
    <property type="entry name" value="RmlC-like cupins"/>
    <property type="match status" value="1"/>
</dbReference>
<proteinExistence type="predicted"/>
<dbReference type="AlphaFoldDB" id="A0A919MX11"/>
<reference evidence="1" key="1">
    <citation type="submission" date="2021-01" db="EMBL/GenBank/DDBJ databases">
        <title>Whole genome shotgun sequence of Actinoplanes rishiriensis NBRC 108556.</title>
        <authorList>
            <person name="Komaki H."/>
            <person name="Tamura T."/>
        </authorList>
    </citation>
    <scope>NUCLEOTIDE SEQUENCE</scope>
    <source>
        <strain evidence="1">NBRC 108556</strain>
    </source>
</reference>
<protein>
    <submittedName>
        <fullName evidence="1">Uncharacterized protein</fullName>
    </submittedName>
</protein>
<accession>A0A919MX11</accession>
<dbReference type="EMBL" id="BOMV01000026">
    <property type="protein sequence ID" value="GIE95225.1"/>
    <property type="molecule type" value="Genomic_DNA"/>
</dbReference>
<dbReference type="RefSeq" id="WP_203781526.1">
    <property type="nucleotide sequence ID" value="NZ_BOMV01000026.1"/>
</dbReference>
<gene>
    <name evidence="1" type="ORF">Ari01nite_26900</name>
</gene>
<name>A0A919MX11_9ACTN</name>
<comment type="caution">
    <text evidence="1">The sequence shown here is derived from an EMBL/GenBank/DDBJ whole genome shotgun (WGS) entry which is preliminary data.</text>
</comment>
<organism evidence="1 2">
    <name type="scientific">Paractinoplanes rishiriensis</name>
    <dbReference type="NCBI Taxonomy" id="1050105"/>
    <lineage>
        <taxon>Bacteria</taxon>
        <taxon>Bacillati</taxon>
        <taxon>Actinomycetota</taxon>
        <taxon>Actinomycetes</taxon>
        <taxon>Micromonosporales</taxon>
        <taxon>Micromonosporaceae</taxon>
        <taxon>Paractinoplanes</taxon>
    </lineage>
</organism>
<dbReference type="Proteomes" id="UP000636960">
    <property type="component" value="Unassembled WGS sequence"/>
</dbReference>